<dbReference type="SUPFAM" id="SSF53187">
    <property type="entry name" value="Zn-dependent exopeptidases"/>
    <property type="match status" value="1"/>
</dbReference>
<accession>D1BYT2</accession>
<dbReference type="AlphaFoldDB" id="D1BYT2"/>
<name>D1BYT2_XYLCX</name>
<evidence type="ECO:0000256" key="12">
    <source>
        <dbReference type="ARBA" id="ARBA00023285"/>
    </source>
</evidence>
<dbReference type="Pfam" id="PF01546">
    <property type="entry name" value="Peptidase_M20"/>
    <property type="match status" value="1"/>
</dbReference>
<dbReference type="KEGG" id="xce:Xcel_0976"/>
<evidence type="ECO:0000256" key="6">
    <source>
        <dbReference type="ARBA" id="ARBA00022605"/>
    </source>
</evidence>
<comment type="cofactor">
    <cofactor evidence="2">
        <name>Zn(2+)</name>
        <dbReference type="ChEBI" id="CHEBI:29105"/>
    </cofactor>
</comment>
<gene>
    <name evidence="16" type="ordered locus">Xcel_0976</name>
</gene>
<dbReference type="EC" id="3.5.1.18" evidence="5 14"/>
<proteinExistence type="predicted"/>
<evidence type="ECO:0000256" key="5">
    <source>
        <dbReference type="ARBA" id="ARBA00011921"/>
    </source>
</evidence>
<dbReference type="Gene3D" id="3.30.70.360">
    <property type="match status" value="1"/>
</dbReference>
<keyword evidence="7" id="KW-0479">Metal-binding</keyword>
<dbReference type="STRING" id="446471.Xcel_0976"/>
<comment type="subunit">
    <text evidence="4">Homodimer.</text>
</comment>
<evidence type="ECO:0000256" key="2">
    <source>
        <dbReference type="ARBA" id="ARBA00001947"/>
    </source>
</evidence>
<evidence type="ECO:0000256" key="11">
    <source>
        <dbReference type="ARBA" id="ARBA00023154"/>
    </source>
</evidence>
<dbReference type="GO" id="GO:0008777">
    <property type="term" value="F:acetylornithine deacetylase activity"/>
    <property type="evidence" value="ECO:0007669"/>
    <property type="project" value="TreeGrafter"/>
</dbReference>
<keyword evidence="6" id="KW-0028">Amino-acid biosynthesis</keyword>
<dbReference type="GO" id="GO:0006526">
    <property type="term" value="P:L-arginine biosynthetic process"/>
    <property type="evidence" value="ECO:0007669"/>
    <property type="project" value="TreeGrafter"/>
</dbReference>
<feature type="domain" description="Peptidase M20 dimerisation" evidence="15">
    <location>
        <begin position="207"/>
        <end position="305"/>
    </location>
</feature>
<evidence type="ECO:0000256" key="9">
    <source>
        <dbReference type="ARBA" id="ARBA00022833"/>
    </source>
</evidence>
<dbReference type="NCBIfam" id="TIGR01900">
    <property type="entry name" value="dapE-gram_pos"/>
    <property type="match status" value="1"/>
</dbReference>
<dbReference type="InterPro" id="IPR011650">
    <property type="entry name" value="Peptidase_M20_dimer"/>
</dbReference>
<evidence type="ECO:0000256" key="1">
    <source>
        <dbReference type="ARBA" id="ARBA00001941"/>
    </source>
</evidence>
<dbReference type="GO" id="GO:0009089">
    <property type="term" value="P:lysine biosynthetic process via diaminopimelate"/>
    <property type="evidence" value="ECO:0007669"/>
    <property type="project" value="UniProtKB-UniRule"/>
</dbReference>
<dbReference type="EMBL" id="CP001821">
    <property type="protein sequence ID" value="ACZ30007.1"/>
    <property type="molecule type" value="Genomic_DNA"/>
</dbReference>
<dbReference type="InterPro" id="IPR002933">
    <property type="entry name" value="Peptidase_M20"/>
</dbReference>
<evidence type="ECO:0000313" key="17">
    <source>
        <dbReference type="Proteomes" id="UP000002255"/>
    </source>
</evidence>
<comment type="pathway">
    <text evidence="3">Amino-acid biosynthesis; L-lysine biosynthesis via DAP pathway; LL-2,6-diaminopimelate from (S)-tetrahydrodipicolinate (succinylase route): step 3/3.</text>
</comment>
<sequence length="397" mass="41280">MTSTAEPPVPPLGAVTGAAPVADLLTLAEAARPGGPGQDLVALLAAVCDIESVSGDEKALADAVEVLLRAQPHLEVVRDGDCVVARTRLGRAQRVVLAGHLDTVPLAVPPNLPTRRAAAETGDELWGRGTVDMKAGIAVMLALAVDLGRPGAEPTSDLTWVFYDQEEVEAVRNGLGRLARHRPDLLEGDFAIVGEPSDAGIEGGCNGTIRVEVSTRGVAAHSARAWAGVNAIHLAAPILDRLAAYQPREVEVDGLVYRESLGAVGIRGGVAGNVIPDACVVTVNYRFAPSLTPAGAENHLRELFDGFDVQVTDVAGGARPGLDAPLAAAFADAVLAVTGGTPRPKYGWTDVARFADLGIPAVNFAPGDPMLAHKDDERVPVAQLALCRDALRAWLLP</sequence>
<evidence type="ECO:0000313" key="16">
    <source>
        <dbReference type="EMBL" id="ACZ30007.1"/>
    </source>
</evidence>
<evidence type="ECO:0000256" key="10">
    <source>
        <dbReference type="ARBA" id="ARBA00022915"/>
    </source>
</evidence>
<dbReference type="Gene3D" id="3.40.630.10">
    <property type="entry name" value="Zn peptidases"/>
    <property type="match status" value="1"/>
</dbReference>
<reference evidence="17" key="1">
    <citation type="submission" date="2009-11" db="EMBL/GenBank/DDBJ databases">
        <title>The complete chromosome of Xylanimonas cellulosilytica DSM 15894.</title>
        <authorList>
            <consortium name="US DOE Joint Genome Institute (JGI-PGF)"/>
            <person name="Lucas S."/>
            <person name="Copeland A."/>
            <person name="Lapidus A."/>
            <person name="Glavina del Rio T."/>
            <person name="Dalin E."/>
            <person name="Tice H."/>
            <person name="Bruce D."/>
            <person name="Goodwin L."/>
            <person name="Pitluck S."/>
            <person name="Kyrpides N."/>
            <person name="Mavromatis K."/>
            <person name="Ivanova N."/>
            <person name="Mikhailova N."/>
            <person name="Foster B."/>
            <person name="Clum A."/>
            <person name="Brettin T."/>
            <person name="Detter J.C."/>
            <person name="Han C."/>
            <person name="Larimer F."/>
            <person name="Land M."/>
            <person name="Hauser L."/>
            <person name="Markowitz V."/>
            <person name="Cheng J.F."/>
            <person name="Hugenholtz P."/>
            <person name="Woyke T."/>
            <person name="Wu D."/>
            <person name="Gehrich-Schroeter G."/>
            <person name="Schneider S."/>
            <person name="Pukall S.R."/>
            <person name="Klenk H.P."/>
            <person name="Eisen J.A."/>
        </authorList>
    </citation>
    <scope>NUCLEOTIDE SEQUENCE [LARGE SCALE GENOMIC DNA]</scope>
    <source>
        <strain evidence="17">DSM 15894 / CECT 5975 / LMG 20990 / XIL07</strain>
    </source>
</reference>
<dbReference type="Proteomes" id="UP000002255">
    <property type="component" value="Chromosome"/>
</dbReference>
<protein>
    <recommendedName>
        <fullName evidence="5 14">Succinyl-diaminopimelate desuccinylase</fullName>
        <ecNumber evidence="5 14">3.5.1.18</ecNumber>
    </recommendedName>
</protein>
<organism evidence="16 17">
    <name type="scientific">Xylanimonas cellulosilytica (strain DSM 15894 / JCM 12276 / CECT 5975 / KCTC 9989 / LMG 20990 / NBRC 107835 / XIL07)</name>
    <dbReference type="NCBI Taxonomy" id="446471"/>
    <lineage>
        <taxon>Bacteria</taxon>
        <taxon>Bacillati</taxon>
        <taxon>Actinomycetota</taxon>
        <taxon>Actinomycetes</taxon>
        <taxon>Micrococcales</taxon>
        <taxon>Promicromonosporaceae</taxon>
        <taxon>Xylanimonas</taxon>
    </lineage>
</organism>
<dbReference type="GO" id="GO:0009014">
    <property type="term" value="F:succinyl-diaminopimelate desuccinylase activity"/>
    <property type="evidence" value="ECO:0007669"/>
    <property type="project" value="UniProtKB-UniRule"/>
</dbReference>
<evidence type="ECO:0000256" key="7">
    <source>
        <dbReference type="ARBA" id="ARBA00022723"/>
    </source>
</evidence>
<dbReference type="FunFam" id="3.30.70.360:FF:000011">
    <property type="entry name" value="Succinyl-diaminopimelate desuccinylase"/>
    <property type="match status" value="1"/>
</dbReference>
<keyword evidence="17" id="KW-1185">Reference proteome</keyword>
<comment type="cofactor">
    <cofactor evidence="1">
        <name>Co(2+)</name>
        <dbReference type="ChEBI" id="CHEBI:48828"/>
    </cofactor>
</comment>
<dbReference type="GO" id="GO:0019877">
    <property type="term" value="P:diaminopimelate biosynthetic process"/>
    <property type="evidence" value="ECO:0007669"/>
    <property type="project" value="UniProtKB-KW"/>
</dbReference>
<dbReference type="HOGENOM" id="CLU_021802_1_0_11"/>
<dbReference type="GO" id="GO:0046872">
    <property type="term" value="F:metal ion binding"/>
    <property type="evidence" value="ECO:0007669"/>
    <property type="project" value="UniProtKB-KW"/>
</dbReference>
<dbReference type="eggNOG" id="COG0624">
    <property type="taxonomic scope" value="Bacteria"/>
</dbReference>
<dbReference type="InterPro" id="IPR010174">
    <property type="entry name" value="Succinyl-DAP_deSuclase_DapE"/>
</dbReference>
<evidence type="ECO:0000256" key="14">
    <source>
        <dbReference type="NCBIfam" id="TIGR01900"/>
    </source>
</evidence>
<keyword evidence="12" id="KW-0170">Cobalt</keyword>
<evidence type="ECO:0000256" key="4">
    <source>
        <dbReference type="ARBA" id="ARBA00011738"/>
    </source>
</evidence>
<dbReference type="InterPro" id="IPR050072">
    <property type="entry name" value="Peptidase_M20A"/>
</dbReference>
<evidence type="ECO:0000256" key="13">
    <source>
        <dbReference type="ARBA" id="ARBA00051301"/>
    </source>
</evidence>
<dbReference type="InterPro" id="IPR036264">
    <property type="entry name" value="Bact_exopeptidase_dim_dom"/>
</dbReference>
<dbReference type="PANTHER" id="PTHR43808">
    <property type="entry name" value="ACETYLORNITHINE DEACETYLASE"/>
    <property type="match status" value="1"/>
</dbReference>
<comment type="catalytic activity">
    <reaction evidence="13">
        <text>N-succinyl-(2S,6S)-2,6-diaminopimelate + H2O = (2S,6S)-2,6-diaminopimelate + succinate</text>
        <dbReference type="Rhea" id="RHEA:22608"/>
        <dbReference type="ChEBI" id="CHEBI:15377"/>
        <dbReference type="ChEBI" id="CHEBI:30031"/>
        <dbReference type="ChEBI" id="CHEBI:57609"/>
        <dbReference type="ChEBI" id="CHEBI:58087"/>
        <dbReference type="EC" id="3.5.1.18"/>
    </reaction>
</comment>
<evidence type="ECO:0000256" key="8">
    <source>
        <dbReference type="ARBA" id="ARBA00022801"/>
    </source>
</evidence>
<keyword evidence="10" id="KW-0220">Diaminopimelate biosynthesis</keyword>
<reference evidence="16 17" key="2">
    <citation type="journal article" date="2010" name="Stand. Genomic Sci.">
        <title>Complete genome sequence of Xylanimonas cellulosilytica type strain (XIL07).</title>
        <authorList>
            <person name="Foster B."/>
            <person name="Pukall R."/>
            <person name="Abt B."/>
            <person name="Nolan M."/>
            <person name="Glavina Del Rio T."/>
            <person name="Chen F."/>
            <person name="Lucas S."/>
            <person name="Tice H."/>
            <person name="Pitluck S."/>
            <person name="Cheng J.-F."/>
            <person name="Chertkov O."/>
            <person name="Brettin T."/>
            <person name="Han C."/>
            <person name="Detter J.C."/>
            <person name="Bruce D."/>
            <person name="Goodwin L."/>
            <person name="Ivanova N."/>
            <person name="Mavromatis K."/>
            <person name="Pati A."/>
            <person name="Mikhailova N."/>
            <person name="Chen A."/>
            <person name="Palaniappan K."/>
            <person name="Land M."/>
            <person name="Hauser L."/>
            <person name="Chang Y.-J."/>
            <person name="Jeffries C.D."/>
            <person name="Chain P."/>
            <person name="Rohde M."/>
            <person name="Goeker M."/>
            <person name="Bristow J."/>
            <person name="Eisen J.A."/>
            <person name="Markowitz V."/>
            <person name="Hugenholtz P."/>
            <person name="Kyrpides N.C."/>
            <person name="Klenk H.-P."/>
            <person name="Lapidus A."/>
        </authorList>
    </citation>
    <scope>NUCLEOTIDE SEQUENCE [LARGE SCALE GENOMIC DNA]</scope>
    <source>
        <strain evidence="17">DSM 15894 / CECT 5975 / LMG 20990 / XIL07</strain>
    </source>
</reference>
<dbReference type="PANTHER" id="PTHR43808:SF31">
    <property type="entry name" value="N-ACETYL-L-CITRULLINE DEACETYLASE"/>
    <property type="match status" value="1"/>
</dbReference>
<keyword evidence="8" id="KW-0378">Hydrolase</keyword>
<evidence type="ECO:0000256" key="3">
    <source>
        <dbReference type="ARBA" id="ARBA00005130"/>
    </source>
</evidence>
<keyword evidence="9" id="KW-0862">Zinc</keyword>
<evidence type="ECO:0000259" key="15">
    <source>
        <dbReference type="Pfam" id="PF07687"/>
    </source>
</evidence>
<dbReference type="SUPFAM" id="SSF55031">
    <property type="entry name" value="Bacterial exopeptidase dimerisation domain"/>
    <property type="match status" value="1"/>
</dbReference>
<dbReference type="Pfam" id="PF07687">
    <property type="entry name" value="M20_dimer"/>
    <property type="match status" value="1"/>
</dbReference>
<keyword evidence="11" id="KW-0457">Lysine biosynthesis</keyword>